<gene>
    <name evidence="1" type="ORF">F6V30_05175</name>
</gene>
<proteinExistence type="predicted"/>
<keyword evidence="2" id="KW-1185">Reference proteome</keyword>
<name>A0ABQ6TSG6_9BACT</name>
<accession>A0ABQ6TSG6</accession>
<evidence type="ECO:0000313" key="2">
    <source>
        <dbReference type="Proteomes" id="UP000798046"/>
    </source>
</evidence>
<reference evidence="1 2" key="1">
    <citation type="journal article" date="2020" name="Microorganisms">
        <title>Description of Three Novel Members in the Family Geobacteraceae, Oryzomonas japonicum gen. nov., sp. nov., Oryzomonas sagensis sp. nov., and Oryzomonas ruber sp. nov.</title>
        <authorList>
            <person name="Xu Z."/>
            <person name="Masuda Y."/>
            <person name="Hayakawa C."/>
            <person name="Ushijima N."/>
            <person name="Kawano K."/>
            <person name="Shiratori Y."/>
            <person name="Senoo K."/>
            <person name="Itoh H."/>
        </authorList>
    </citation>
    <scope>NUCLEOTIDE SEQUENCE [LARGE SCALE GENOMIC DNA]</scope>
    <source>
        <strain evidence="1 2">Red100</strain>
    </source>
</reference>
<protein>
    <submittedName>
        <fullName evidence="1">Uncharacterized protein</fullName>
    </submittedName>
</protein>
<evidence type="ECO:0000313" key="1">
    <source>
        <dbReference type="EMBL" id="KAB0671970.1"/>
    </source>
</evidence>
<sequence length="62" mass="7230">MKKSLLETNPYLKNPEQRKRLLRRSLVSSFAVEGIYLQEETSNAVKEDTPVFTARKRSTFAR</sequence>
<dbReference type="EMBL" id="VZRA01000001">
    <property type="protein sequence ID" value="KAB0671970.1"/>
    <property type="molecule type" value="Genomic_DNA"/>
</dbReference>
<dbReference type="Proteomes" id="UP000798046">
    <property type="component" value="Unassembled WGS sequence"/>
</dbReference>
<organism evidence="1 2">
    <name type="scientific">Oryzomonas sagensis</name>
    <dbReference type="NCBI Taxonomy" id="2603857"/>
    <lineage>
        <taxon>Bacteria</taxon>
        <taxon>Pseudomonadati</taxon>
        <taxon>Thermodesulfobacteriota</taxon>
        <taxon>Desulfuromonadia</taxon>
        <taxon>Geobacterales</taxon>
        <taxon>Geobacteraceae</taxon>
        <taxon>Oryzomonas</taxon>
    </lineage>
</organism>
<comment type="caution">
    <text evidence="1">The sequence shown here is derived from an EMBL/GenBank/DDBJ whole genome shotgun (WGS) entry which is preliminary data.</text>
</comment>
<dbReference type="RefSeq" id="WP_151155572.1">
    <property type="nucleotide sequence ID" value="NZ_VZRA01000001.1"/>
</dbReference>